<dbReference type="AlphaFoldDB" id="A0A5E4MYZ3"/>
<dbReference type="PANTHER" id="PTHR37319">
    <property type="entry name" value="TRANSPOSASE"/>
    <property type="match status" value="1"/>
</dbReference>
<keyword evidence="3" id="KW-1185">Reference proteome</keyword>
<sequence>MVSKEGLPLGLSSQQCWARPARKEETAKEKASRKYRTSIEEKESYKWIAALKETINNLPKDVQLVTLGDREADIFKFLWIAESLGSFYVIRNRANIKFICTEEGKTDLQTRIAQLPIKEKIVIASYGGLH</sequence>
<name>A0A5E4MYZ3_9HEMI</name>
<protein>
    <submittedName>
        <fullName evidence="2">Ribonuclease H-like domain,Transposase, Tn5-like, core</fullName>
    </submittedName>
</protein>
<proteinExistence type="predicted"/>
<evidence type="ECO:0000313" key="1">
    <source>
        <dbReference type="EMBL" id="VVC34948.1"/>
    </source>
</evidence>
<dbReference type="Gene3D" id="3.90.350.10">
    <property type="entry name" value="Transposase Inhibitor Protein From Tn5, Chain A, domain 1"/>
    <property type="match status" value="1"/>
</dbReference>
<evidence type="ECO:0000313" key="3">
    <source>
        <dbReference type="Proteomes" id="UP000325440"/>
    </source>
</evidence>
<organism evidence="2 3">
    <name type="scientific">Cinara cedri</name>
    <dbReference type="NCBI Taxonomy" id="506608"/>
    <lineage>
        <taxon>Eukaryota</taxon>
        <taxon>Metazoa</taxon>
        <taxon>Ecdysozoa</taxon>
        <taxon>Arthropoda</taxon>
        <taxon>Hexapoda</taxon>
        <taxon>Insecta</taxon>
        <taxon>Pterygota</taxon>
        <taxon>Neoptera</taxon>
        <taxon>Paraneoptera</taxon>
        <taxon>Hemiptera</taxon>
        <taxon>Sternorrhyncha</taxon>
        <taxon>Aphidomorpha</taxon>
        <taxon>Aphidoidea</taxon>
        <taxon>Aphididae</taxon>
        <taxon>Lachninae</taxon>
        <taxon>Cinara</taxon>
    </lineage>
</organism>
<dbReference type="InterPro" id="IPR012337">
    <property type="entry name" value="RNaseH-like_sf"/>
</dbReference>
<dbReference type="EMBL" id="CABPRJ010001029">
    <property type="protein sequence ID" value="VVC34948.1"/>
    <property type="molecule type" value="Genomic_DNA"/>
</dbReference>
<dbReference type="SUPFAM" id="SSF53098">
    <property type="entry name" value="Ribonuclease H-like"/>
    <property type="match status" value="1"/>
</dbReference>
<dbReference type="OrthoDB" id="10432322at2759"/>
<dbReference type="InterPro" id="IPR047768">
    <property type="entry name" value="Tn5p-like"/>
</dbReference>
<accession>A0A5E4MYZ3</accession>
<dbReference type="PANTHER" id="PTHR37319:SF1">
    <property type="entry name" value="TRANSPOSASE TN5 DIMERISATION DOMAIN-CONTAINING PROTEIN"/>
    <property type="match status" value="1"/>
</dbReference>
<gene>
    <name evidence="1" type="ORF">CINCED_3A001122</name>
    <name evidence="2" type="ORF">CINCED_3A002088</name>
</gene>
<dbReference type="EMBL" id="CABPRJ010001356">
    <property type="protein sequence ID" value="VVC35300.1"/>
    <property type="molecule type" value="Genomic_DNA"/>
</dbReference>
<evidence type="ECO:0000313" key="2">
    <source>
        <dbReference type="EMBL" id="VVC35300.1"/>
    </source>
</evidence>
<dbReference type="Proteomes" id="UP000325440">
    <property type="component" value="Unassembled WGS sequence"/>
</dbReference>
<reference evidence="2 3" key="1">
    <citation type="submission" date="2019-08" db="EMBL/GenBank/DDBJ databases">
        <authorList>
            <person name="Alioto T."/>
            <person name="Alioto T."/>
            <person name="Gomez Garrido J."/>
        </authorList>
    </citation>
    <scope>NUCLEOTIDE SEQUENCE [LARGE SCALE GENOMIC DNA]</scope>
</reference>